<proteinExistence type="predicted"/>
<dbReference type="AlphaFoldDB" id="A0A2N0VG35"/>
<dbReference type="Gene3D" id="3.30.565.10">
    <property type="entry name" value="Histidine kinase-like ATPase, C-terminal domain"/>
    <property type="match status" value="1"/>
</dbReference>
<keyword evidence="1" id="KW-0418">Kinase</keyword>
<evidence type="ECO:0000259" key="2">
    <source>
        <dbReference type="Pfam" id="PF13581"/>
    </source>
</evidence>
<dbReference type="EMBL" id="PISP01000003">
    <property type="protein sequence ID" value="PKD43144.1"/>
    <property type="molecule type" value="Genomic_DNA"/>
</dbReference>
<gene>
    <name evidence="3" type="ORF">CWD77_10990</name>
</gene>
<dbReference type="Proteomes" id="UP000233398">
    <property type="component" value="Unassembled WGS sequence"/>
</dbReference>
<sequence>MAENTYRLSLKSTHEEAARVPDFVTEIQNEASLNEDEASTFMLLLSEAVDNAIQHGNQYDPEKNVTIEIFINGKEIMAKVTDEGEGFDMEKAKKANPIDEENLLNPGGRGIFIIQELSDSMEFSNNGTTLQFKIQR</sequence>
<dbReference type="SUPFAM" id="SSF55874">
    <property type="entry name" value="ATPase domain of HSP90 chaperone/DNA topoisomerase II/histidine kinase"/>
    <property type="match status" value="1"/>
</dbReference>
<accession>A0A2N0VG35</accession>
<keyword evidence="1" id="KW-0808">Transferase</keyword>
<comment type="caution">
    <text evidence="3">The sequence shown here is derived from an EMBL/GenBank/DDBJ whole genome shotgun (WGS) entry which is preliminary data.</text>
</comment>
<dbReference type="OrthoDB" id="1467655at2"/>
<dbReference type="PANTHER" id="PTHR35526:SF3">
    <property type="entry name" value="ANTI-SIGMA-F FACTOR RSBW"/>
    <property type="match status" value="1"/>
</dbReference>
<dbReference type="RefSeq" id="WP_101073618.1">
    <property type="nucleotide sequence ID" value="NZ_PISP01000003.1"/>
</dbReference>
<evidence type="ECO:0000256" key="1">
    <source>
        <dbReference type="ARBA" id="ARBA00022527"/>
    </source>
</evidence>
<protein>
    <recommendedName>
        <fullName evidence="2">Histidine kinase/HSP90-like ATPase domain-containing protein</fullName>
    </recommendedName>
</protein>
<name>A0A2N0VG35_9BACT</name>
<dbReference type="GO" id="GO:0004674">
    <property type="term" value="F:protein serine/threonine kinase activity"/>
    <property type="evidence" value="ECO:0007669"/>
    <property type="project" value="UniProtKB-KW"/>
</dbReference>
<dbReference type="InterPro" id="IPR003594">
    <property type="entry name" value="HATPase_dom"/>
</dbReference>
<dbReference type="Pfam" id="PF13581">
    <property type="entry name" value="HATPase_c_2"/>
    <property type="match status" value="1"/>
</dbReference>
<keyword evidence="1" id="KW-0723">Serine/threonine-protein kinase</keyword>
<reference evidence="3 4" key="1">
    <citation type="submission" date="2017-11" db="EMBL/GenBank/DDBJ databases">
        <title>Rhodohalobacter 15182 sp. nov., isolated from a salt lake.</title>
        <authorList>
            <person name="Han S."/>
        </authorList>
    </citation>
    <scope>NUCLEOTIDE SEQUENCE [LARGE SCALE GENOMIC DNA]</scope>
    <source>
        <strain evidence="3 4">15182</strain>
    </source>
</reference>
<evidence type="ECO:0000313" key="3">
    <source>
        <dbReference type="EMBL" id="PKD43144.1"/>
    </source>
</evidence>
<organism evidence="3 4">
    <name type="scientific">Rhodohalobacter barkolensis</name>
    <dbReference type="NCBI Taxonomy" id="2053187"/>
    <lineage>
        <taxon>Bacteria</taxon>
        <taxon>Pseudomonadati</taxon>
        <taxon>Balneolota</taxon>
        <taxon>Balneolia</taxon>
        <taxon>Balneolales</taxon>
        <taxon>Balneolaceae</taxon>
        <taxon>Rhodohalobacter</taxon>
    </lineage>
</organism>
<dbReference type="PANTHER" id="PTHR35526">
    <property type="entry name" value="ANTI-SIGMA-F FACTOR RSBW-RELATED"/>
    <property type="match status" value="1"/>
</dbReference>
<dbReference type="CDD" id="cd16936">
    <property type="entry name" value="HATPase_RsbW-like"/>
    <property type="match status" value="1"/>
</dbReference>
<evidence type="ECO:0000313" key="4">
    <source>
        <dbReference type="Proteomes" id="UP000233398"/>
    </source>
</evidence>
<dbReference type="InterPro" id="IPR036890">
    <property type="entry name" value="HATPase_C_sf"/>
</dbReference>
<feature type="domain" description="Histidine kinase/HSP90-like ATPase" evidence="2">
    <location>
        <begin position="12"/>
        <end position="133"/>
    </location>
</feature>
<dbReference type="InterPro" id="IPR050267">
    <property type="entry name" value="Anti-sigma-factor_SerPK"/>
</dbReference>
<keyword evidence="4" id="KW-1185">Reference proteome</keyword>